<organism evidence="8 9">
    <name type="scientific">Candidatus Pullichristensenella stercorigallinarum</name>
    <dbReference type="NCBI Taxonomy" id="2840909"/>
    <lineage>
        <taxon>Bacteria</taxon>
        <taxon>Bacillati</taxon>
        <taxon>Bacillota</taxon>
        <taxon>Clostridia</taxon>
        <taxon>Candidatus Pullichristensenella</taxon>
    </lineage>
</organism>
<evidence type="ECO:0000256" key="4">
    <source>
        <dbReference type="ARBA" id="ARBA00023136"/>
    </source>
</evidence>
<dbReference type="Pfam" id="PF04138">
    <property type="entry name" value="GtrA_DPMS_TM"/>
    <property type="match status" value="1"/>
</dbReference>
<feature type="domain" description="Glycosyltransferase 2-like" evidence="6">
    <location>
        <begin position="3"/>
        <end position="164"/>
    </location>
</feature>
<accession>A0A9D1CWM8</accession>
<reference evidence="8" key="1">
    <citation type="submission" date="2020-10" db="EMBL/GenBank/DDBJ databases">
        <authorList>
            <person name="Gilroy R."/>
        </authorList>
    </citation>
    <scope>NUCLEOTIDE SEQUENCE</scope>
    <source>
        <strain evidence="8">ChiSjej6B24-2974</strain>
    </source>
</reference>
<comment type="subcellular location">
    <subcellularLocation>
        <location evidence="1">Membrane</location>
        <topology evidence="1">Multi-pass membrane protein</topology>
    </subcellularLocation>
</comment>
<evidence type="ECO:0000256" key="5">
    <source>
        <dbReference type="SAM" id="Phobius"/>
    </source>
</evidence>
<evidence type="ECO:0000256" key="3">
    <source>
        <dbReference type="ARBA" id="ARBA00022989"/>
    </source>
</evidence>
<feature type="domain" description="GtrA/DPMS transmembrane" evidence="7">
    <location>
        <begin position="229"/>
        <end position="347"/>
    </location>
</feature>
<feature type="transmembrane region" description="Helical" evidence="5">
    <location>
        <begin position="291"/>
        <end position="312"/>
    </location>
</feature>
<sequence>MVVIPALQPDTRLIRYAGALLKRDFAQVIVVDDGSGTDYAGIFDPLSAMPGVTVLRHAENRGKGAALKTAFRYLSENLKHPAVIVTADSDGQHAEADVAQVAQQLEQALPARAIALGTRDFSGENVPFKSRAGNRITTFCFRLACGVNLPDTQTGLRAFSSELLGEMLSIEGDRYEYEMRMLSYAAKNNIALLQCPIETVYENGNAGSHFHPVRDSARVYRALFGPVLKYAAASLAGTAVDLGAFFLLSTFVFRGESRPEVLAATALARLVSASANYLLNRHFVFRQGASYSVWRYAVLAVCTLLLSSEGVYQGAHLFPEAVTTLLKAVVDVLLFVVNYQLCRKWVFKAKARK</sequence>
<dbReference type="GO" id="GO:0016020">
    <property type="term" value="C:membrane"/>
    <property type="evidence" value="ECO:0007669"/>
    <property type="project" value="UniProtKB-SubCell"/>
</dbReference>
<evidence type="ECO:0000256" key="2">
    <source>
        <dbReference type="ARBA" id="ARBA00022692"/>
    </source>
</evidence>
<comment type="caution">
    <text evidence="8">The sequence shown here is derived from an EMBL/GenBank/DDBJ whole genome shotgun (WGS) entry which is preliminary data.</text>
</comment>
<dbReference type="PANTHER" id="PTHR48090">
    <property type="entry name" value="UNDECAPRENYL-PHOSPHATE 4-DEOXY-4-FORMAMIDO-L-ARABINOSE TRANSFERASE-RELATED"/>
    <property type="match status" value="1"/>
</dbReference>
<dbReference type="InterPro" id="IPR029044">
    <property type="entry name" value="Nucleotide-diphossugar_trans"/>
</dbReference>
<dbReference type="AlphaFoldDB" id="A0A9D1CWM8"/>
<dbReference type="Pfam" id="PF00535">
    <property type="entry name" value="Glycos_transf_2"/>
    <property type="match status" value="1"/>
</dbReference>
<dbReference type="CDD" id="cd04179">
    <property type="entry name" value="DPM_DPG-synthase_like"/>
    <property type="match status" value="1"/>
</dbReference>
<reference evidence="8" key="2">
    <citation type="journal article" date="2021" name="PeerJ">
        <title>Extensive microbial diversity within the chicken gut microbiome revealed by metagenomics and culture.</title>
        <authorList>
            <person name="Gilroy R."/>
            <person name="Ravi A."/>
            <person name="Getino M."/>
            <person name="Pursley I."/>
            <person name="Horton D.L."/>
            <person name="Alikhan N.F."/>
            <person name="Baker D."/>
            <person name="Gharbi K."/>
            <person name="Hall N."/>
            <person name="Watson M."/>
            <person name="Adriaenssens E.M."/>
            <person name="Foster-Nyarko E."/>
            <person name="Jarju S."/>
            <person name="Secka A."/>
            <person name="Antonio M."/>
            <person name="Oren A."/>
            <person name="Chaudhuri R.R."/>
            <person name="La Ragione R."/>
            <person name="Hildebrand F."/>
            <person name="Pallen M.J."/>
        </authorList>
    </citation>
    <scope>NUCLEOTIDE SEQUENCE</scope>
    <source>
        <strain evidence="8">ChiSjej6B24-2974</strain>
    </source>
</reference>
<evidence type="ECO:0000313" key="9">
    <source>
        <dbReference type="Proteomes" id="UP000824260"/>
    </source>
</evidence>
<feature type="transmembrane region" description="Helical" evidence="5">
    <location>
        <begin position="227"/>
        <end position="249"/>
    </location>
</feature>
<dbReference type="InterPro" id="IPR007267">
    <property type="entry name" value="GtrA_DPMS_TM"/>
</dbReference>
<evidence type="ECO:0000256" key="1">
    <source>
        <dbReference type="ARBA" id="ARBA00004141"/>
    </source>
</evidence>
<dbReference type="SUPFAM" id="SSF53448">
    <property type="entry name" value="Nucleotide-diphospho-sugar transferases"/>
    <property type="match status" value="1"/>
</dbReference>
<proteinExistence type="predicted"/>
<keyword evidence="2 5" id="KW-0812">Transmembrane</keyword>
<evidence type="ECO:0000259" key="6">
    <source>
        <dbReference type="Pfam" id="PF00535"/>
    </source>
</evidence>
<dbReference type="Proteomes" id="UP000824260">
    <property type="component" value="Unassembled WGS sequence"/>
</dbReference>
<protein>
    <submittedName>
        <fullName evidence="8">Bifunctional glycosyltransferase family 2/GtrA family protein</fullName>
    </submittedName>
</protein>
<feature type="transmembrane region" description="Helical" evidence="5">
    <location>
        <begin position="324"/>
        <end position="342"/>
    </location>
</feature>
<evidence type="ECO:0000313" key="8">
    <source>
        <dbReference type="EMBL" id="HIQ82956.1"/>
    </source>
</evidence>
<name>A0A9D1CWM8_9FIRM</name>
<dbReference type="Gene3D" id="3.90.550.10">
    <property type="entry name" value="Spore Coat Polysaccharide Biosynthesis Protein SpsA, Chain A"/>
    <property type="match status" value="1"/>
</dbReference>
<dbReference type="PANTHER" id="PTHR48090:SF7">
    <property type="entry name" value="RFBJ PROTEIN"/>
    <property type="match status" value="1"/>
</dbReference>
<evidence type="ECO:0000259" key="7">
    <source>
        <dbReference type="Pfam" id="PF04138"/>
    </source>
</evidence>
<gene>
    <name evidence="8" type="ORF">IAA52_07615</name>
</gene>
<dbReference type="InterPro" id="IPR001173">
    <property type="entry name" value="Glyco_trans_2-like"/>
</dbReference>
<dbReference type="InterPro" id="IPR050256">
    <property type="entry name" value="Glycosyltransferase_2"/>
</dbReference>
<keyword evidence="3 5" id="KW-1133">Transmembrane helix</keyword>
<dbReference type="GO" id="GO:0000271">
    <property type="term" value="P:polysaccharide biosynthetic process"/>
    <property type="evidence" value="ECO:0007669"/>
    <property type="project" value="InterPro"/>
</dbReference>
<dbReference type="EMBL" id="DVFZ01000077">
    <property type="protein sequence ID" value="HIQ82956.1"/>
    <property type="molecule type" value="Genomic_DNA"/>
</dbReference>
<keyword evidence="4 5" id="KW-0472">Membrane</keyword>